<evidence type="ECO:0000256" key="5">
    <source>
        <dbReference type="ARBA" id="ARBA00022832"/>
    </source>
</evidence>
<dbReference type="InterPro" id="IPR009081">
    <property type="entry name" value="PP-bd_ACP"/>
</dbReference>
<keyword evidence="3 8" id="KW-0444">Lipid biosynthesis</keyword>
<dbReference type="GO" id="GO:0009245">
    <property type="term" value="P:lipid A biosynthetic process"/>
    <property type="evidence" value="ECO:0007669"/>
    <property type="project" value="TreeGrafter"/>
</dbReference>
<comment type="subcellular location">
    <subcellularLocation>
        <location evidence="8">Cytoplasm</location>
    </subcellularLocation>
</comment>
<dbReference type="NCBIfam" id="NF002150">
    <property type="entry name" value="PRK00982.1-4"/>
    <property type="match status" value="1"/>
</dbReference>
<evidence type="ECO:0000256" key="9">
    <source>
        <dbReference type="NCBIfam" id="TIGR00517"/>
    </source>
</evidence>
<evidence type="ECO:0000256" key="2">
    <source>
        <dbReference type="ARBA" id="ARBA00022450"/>
    </source>
</evidence>
<accession>A0A096AP60</accession>
<comment type="PTM">
    <text evidence="10">4'-phosphopantetheine is transferred from CoA to a specific serine of apo-ACP by acpS.</text>
</comment>
<evidence type="ECO:0000256" key="1">
    <source>
        <dbReference type="ARBA" id="ARBA00003180"/>
    </source>
</evidence>
<dbReference type="Gene3D" id="1.10.1200.10">
    <property type="entry name" value="ACP-like"/>
    <property type="match status" value="1"/>
</dbReference>
<dbReference type="PANTHER" id="PTHR20863:SF76">
    <property type="entry name" value="CARRIER DOMAIN-CONTAINING PROTEIN"/>
    <property type="match status" value="1"/>
</dbReference>
<dbReference type="SUPFAM" id="SSF47336">
    <property type="entry name" value="ACP-like"/>
    <property type="match status" value="1"/>
</dbReference>
<evidence type="ECO:0000313" key="12">
    <source>
        <dbReference type="EMBL" id="KGF48575.1"/>
    </source>
</evidence>
<dbReference type="GO" id="GO:0016020">
    <property type="term" value="C:membrane"/>
    <property type="evidence" value="ECO:0007669"/>
    <property type="project" value="GOC"/>
</dbReference>
<evidence type="ECO:0000256" key="10">
    <source>
        <dbReference type="RuleBase" id="RU003545"/>
    </source>
</evidence>
<comment type="pathway">
    <text evidence="8 10">Lipid metabolism; fatty acid biosynthesis.</text>
</comment>
<dbReference type="PROSITE" id="PS00012">
    <property type="entry name" value="PHOSPHOPANTETHEINE"/>
    <property type="match status" value="1"/>
</dbReference>
<protein>
    <recommendedName>
        <fullName evidence="8 9">Acyl carrier protein</fullName>
        <shortName evidence="8">ACP</shortName>
    </recommendedName>
</protein>
<reference evidence="12 13" key="1">
    <citation type="submission" date="2014-07" db="EMBL/GenBank/DDBJ databases">
        <authorList>
            <person name="McCorrison J."/>
            <person name="Sanka R."/>
            <person name="Torralba M."/>
            <person name="Gillis M."/>
            <person name="Haft D.H."/>
            <person name="Methe B."/>
            <person name="Sutton G."/>
            <person name="Nelson K.E."/>
        </authorList>
    </citation>
    <scope>NUCLEOTIDE SEQUENCE [LARGE SCALE GENOMIC DNA]</scope>
    <source>
        <strain evidence="12 13">DNF00882</strain>
    </source>
</reference>
<keyword evidence="2 8" id="KW-0596">Phosphopantetheine</keyword>
<dbReference type="HAMAP" id="MF_01217">
    <property type="entry name" value="Acyl_carrier"/>
    <property type="match status" value="1"/>
</dbReference>
<keyword evidence="5 8" id="KW-0276">Fatty acid metabolism</keyword>
<comment type="PTM">
    <text evidence="8">4'-phosphopantetheine is transferred from CoA to a specific serine of apo-ACP by AcpS. This modification is essential for activity because fatty acids are bound in thioester linkage to the sulfhydryl of the prosthetic group.</text>
</comment>
<dbReference type="NCBIfam" id="TIGR00517">
    <property type="entry name" value="acyl_carrier"/>
    <property type="match status" value="1"/>
</dbReference>
<sequence>MSEIESKVKAIIVDKLGVDEAEVKAEASFTNDLGADSLDTVELIMEFEKEFGISIPDDKAEKIATVGDAIAYIEENAK</sequence>
<evidence type="ECO:0000259" key="11">
    <source>
        <dbReference type="PROSITE" id="PS50075"/>
    </source>
</evidence>
<dbReference type="Proteomes" id="UP000029538">
    <property type="component" value="Unassembled WGS sequence"/>
</dbReference>
<dbReference type="FunFam" id="1.10.1200.10:FF:000001">
    <property type="entry name" value="Acyl carrier protein"/>
    <property type="match status" value="1"/>
</dbReference>
<dbReference type="RefSeq" id="WP_004355939.1">
    <property type="nucleotide sequence ID" value="NZ_JRNR01000086.1"/>
</dbReference>
<keyword evidence="8" id="KW-0963">Cytoplasm</keyword>
<dbReference type="InterPro" id="IPR006162">
    <property type="entry name" value="Ppantetheine_attach_site"/>
</dbReference>
<keyword evidence="7 8" id="KW-0275">Fatty acid biosynthesis</keyword>
<organism evidence="12 13">
    <name type="scientific">Prevotella disiens DNF00882</name>
    <dbReference type="NCBI Taxonomy" id="1401075"/>
    <lineage>
        <taxon>Bacteria</taxon>
        <taxon>Pseudomonadati</taxon>
        <taxon>Bacteroidota</taxon>
        <taxon>Bacteroidia</taxon>
        <taxon>Bacteroidales</taxon>
        <taxon>Prevotellaceae</taxon>
        <taxon>Prevotella</taxon>
    </lineage>
</organism>
<dbReference type="GO" id="GO:0000036">
    <property type="term" value="F:acyl carrier activity"/>
    <property type="evidence" value="ECO:0007669"/>
    <property type="project" value="UniProtKB-UniRule"/>
</dbReference>
<feature type="domain" description="Carrier" evidence="11">
    <location>
        <begin position="2"/>
        <end position="77"/>
    </location>
</feature>
<dbReference type="Pfam" id="PF00550">
    <property type="entry name" value="PP-binding"/>
    <property type="match status" value="1"/>
</dbReference>
<evidence type="ECO:0000256" key="6">
    <source>
        <dbReference type="ARBA" id="ARBA00023098"/>
    </source>
</evidence>
<dbReference type="NCBIfam" id="NF002151">
    <property type="entry name" value="PRK00982.1-5"/>
    <property type="match status" value="1"/>
</dbReference>
<gene>
    <name evidence="8" type="primary">acpP</name>
    <name evidence="12" type="ORF">HMPREF0654_08620</name>
</gene>
<dbReference type="GeneID" id="91081431"/>
<dbReference type="AlphaFoldDB" id="A0A096AP60"/>
<evidence type="ECO:0000256" key="3">
    <source>
        <dbReference type="ARBA" id="ARBA00022516"/>
    </source>
</evidence>
<evidence type="ECO:0000256" key="4">
    <source>
        <dbReference type="ARBA" id="ARBA00022553"/>
    </source>
</evidence>
<keyword evidence="6 8" id="KW-0443">Lipid metabolism</keyword>
<dbReference type="GO" id="GO:0000035">
    <property type="term" value="F:acyl binding"/>
    <property type="evidence" value="ECO:0007669"/>
    <property type="project" value="TreeGrafter"/>
</dbReference>
<dbReference type="EMBL" id="JRNR01000086">
    <property type="protein sequence ID" value="KGF48575.1"/>
    <property type="molecule type" value="Genomic_DNA"/>
</dbReference>
<dbReference type="InterPro" id="IPR003231">
    <property type="entry name" value="ACP"/>
</dbReference>
<dbReference type="GO" id="GO:0005829">
    <property type="term" value="C:cytosol"/>
    <property type="evidence" value="ECO:0007669"/>
    <property type="project" value="TreeGrafter"/>
</dbReference>
<comment type="caution">
    <text evidence="12">The sequence shown here is derived from an EMBL/GenBank/DDBJ whole genome shotgun (WGS) entry which is preliminary data.</text>
</comment>
<proteinExistence type="inferred from homology"/>
<comment type="similarity">
    <text evidence="8">Belongs to the acyl carrier protein (ACP) family.</text>
</comment>
<keyword evidence="4 8" id="KW-0597">Phosphoprotein</keyword>
<dbReference type="PANTHER" id="PTHR20863">
    <property type="entry name" value="ACYL CARRIER PROTEIN"/>
    <property type="match status" value="1"/>
</dbReference>
<dbReference type="NCBIfam" id="NF002149">
    <property type="entry name" value="PRK00982.1-3"/>
    <property type="match status" value="1"/>
</dbReference>
<evidence type="ECO:0000256" key="8">
    <source>
        <dbReference type="HAMAP-Rule" id="MF_01217"/>
    </source>
</evidence>
<dbReference type="InterPro" id="IPR036736">
    <property type="entry name" value="ACP-like_sf"/>
</dbReference>
<dbReference type="PROSITE" id="PS50075">
    <property type="entry name" value="CARRIER"/>
    <property type="match status" value="1"/>
</dbReference>
<dbReference type="NCBIfam" id="NF002148">
    <property type="entry name" value="PRK00982.1-2"/>
    <property type="match status" value="1"/>
</dbReference>
<evidence type="ECO:0000256" key="7">
    <source>
        <dbReference type="ARBA" id="ARBA00023160"/>
    </source>
</evidence>
<comment type="function">
    <text evidence="1 8 10">Carrier of the growing fatty acid chain in fatty acid biosynthesis.</text>
</comment>
<evidence type="ECO:0000313" key="13">
    <source>
        <dbReference type="Proteomes" id="UP000029538"/>
    </source>
</evidence>
<dbReference type="UniPathway" id="UPA00094"/>
<name>A0A096AP60_9BACT</name>
<feature type="modified residue" description="O-(pantetheine 4'-phosphoryl)serine" evidence="8">
    <location>
        <position position="37"/>
    </location>
</feature>